<evidence type="ECO:0000313" key="2">
    <source>
        <dbReference type="EMBL" id="SVA01354.1"/>
    </source>
</evidence>
<feature type="domain" description="PDZ" evidence="1">
    <location>
        <begin position="328"/>
        <end position="404"/>
    </location>
</feature>
<reference evidence="2" key="1">
    <citation type="submission" date="2018-05" db="EMBL/GenBank/DDBJ databases">
        <authorList>
            <person name="Lanie J.A."/>
            <person name="Ng W.-L."/>
            <person name="Kazmierczak K.M."/>
            <person name="Andrzejewski T.M."/>
            <person name="Davidsen T.M."/>
            <person name="Wayne K.J."/>
            <person name="Tettelin H."/>
            <person name="Glass J.I."/>
            <person name="Rusch D."/>
            <person name="Podicherti R."/>
            <person name="Tsui H.-C.T."/>
            <person name="Winkler M.E."/>
        </authorList>
    </citation>
    <scope>NUCLEOTIDE SEQUENCE</scope>
</reference>
<dbReference type="InterPro" id="IPR001478">
    <property type="entry name" value="PDZ"/>
</dbReference>
<protein>
    <recommendedName>
        <fullName evidence="1">PDZ domain-containing protein</fullName>
    </recommendedName>
</protein>
<proteinExistence type="predicted"/>
<dbReference type="SUPFAM" id="SSF53187">
    <property type="entry name" value="Zn-dependent exopeptidases"/>
    <property type="match status" value="1"/>
</dbReference>
<dbReference type="Pfam" id="PF13180">
    <property type="entry name" value="PDZ_2"/>
    <property type="match status" value="1"/>
</dbReference>
<dbReference type="PANTHER" id="PTHR12147">
    <property type="entry name" value="METALLOPEPTIDASE M28 FAMILY MEMBER"/>
    <property type="match status" value="1"/>
</dbReference>
<dbReference type="PANTHER" id="PTHR12147:SF26">
    <property type="entry name" value="PEPTIDASE M28 DOMAIN-CONTAINING PROTEIN"/>
    <property type="match status" value="1"/>
</dbReference>
<dbReference type="EMBL" id="UINC01002895">
    <property type="protein sequence ID" value="SVA01354.1"/>
    <property type="molecule type" value="Genomic_DNA"/>
</dbReference>
<accession>A0A381SD02</accession>
<dbReference type="Gene3D" id="2.30.42.10">
    <property type="match status" value="1"/>
</dbReference>
<sequence>MKMKSFYTSLLLALVINSTLYSQEFNSNKLIADIEYLSSDQLEGRFAGTKGEKAAANYIADRFERLNLKKLSKGYIQNFSFILPNSPHEGILYNPYNKDQTDAINVVGYLDNNRENTIIIGAHYDHIGYGGIYSLDTDGMEKNKIHNGADDNASGVALLLNLAERLIKENNSNNNYLFIAFSAEELGLIGSKYFVENPLIDLKNANYMINLDMVGRLNTDKELSVFGAGTSPVFKQVINSTNNNFSLKIIDDGIGPSDHTSFYNKGIPVLFFNSGSHQDYHKSSDDFELINFDGMIEISNYVFDIIHELNNFGKLNFRETVSEQPTVSRFEVSLRVMPDYVYEKEGMKADQILKGGPADKAGLIDGDVIIKVGEYYIKDIYAYMNALSNFKDGDETTVVILRNGKEIEFKVKF</sequence>
<dbReference type="GO" id="GO:0006508">
    <property type="term" value="P:proteolysis"/>
    <property type="evidence" value="ECO:0007669"/>
    <property type="project" value="InterPro"/>
</dbReference>
<dbReference type="InterPro" id="IPR036034">
    <property type="entry name" value="PDZ_sf"/>
</dbReference>
<name>A0A381SD02_9ZZZZ</name>
<dbReference type="Pfam" id="PF04389">
    <property type="entry name" value="Peptidase_M28"/>
    <property type="match status" value="1"/>
</dbReference>
<evidence type="ECO:0000259" key="1">
    <source>
        <dbReference type="SMART" id="SM00228"/>
    </source>
</evidence>
<dbReference type="Gene3D" id="3.40.630.10">
    <property type="entry name" value="Zn peptidases"/>
    <property type="match status" value="1"/>
</dbReference>
<gene>
    <name evidence="2" type="ORF">METZ01_LOCUS54208</name>
</gene>
<dbReference type="InterPro" id="IPR045175">
    <property type="entry name" value="M28_fam"/>
</dbReference>
<dbReference type="SUPFAM" id="SSF50156">
    <property type="entry name" value="PDZ domain-like"/>
    <property type="match status" value="1"/>
</dbReference>
<dbReference type="GO" id="GO:0008235">
    <property type="term" value="F:metalloexopeptidase activity"/>
    <property type="evidence" value="ECO:0007669"/>
    <property type="project" value="InterPro"/>
</dbReference>
<dbReference type="AlphaFoldDB" id="A0A381SD02"/>
<dbReference type="SMART" id="SM00228">
    <property type="entry name" value="PDZ"/>
    <property type="match status" value="1"/>
</dbReference>
<dbReference type="InterPro" id="IPR007484">
    <property type="entry name" value="Peptidase_M28"/>
</dbReference>
<organism evidence="2">
    <name type="scientific">marine metagenome</name>
    <dbReference type="NCBI Taxonomy" id="408172"/>
    <lineage>
        <taxon>unclassified sequences</taxon>
        <taxon>metagenomes</taxon>
        <taxon>ecological metagenomes</taxon>
    </lineage>
</organism>